<protein>
    <recommendedName>
        <fullName evidence="3">Amidohydrolase</fullName>
    </recommendedName>
</protein>
<dbReference type="AlphaFoldDB" id="A0A422QW26"/>
<dbReference type="EMBL" id="PXNQ02000007">
    <property type="protein sequence ID" value="RNF34140.1"/>
    <property type="molecule type" value="Genomic_DNA"/>
</dbReference>
<organism evidence="1 2">
    <name type="scientific">Paracoccus methylarcula</name>
    <dbReference type="NCBI Taxonomy" id="72022"/>
    <lineage>
        <taxon>Bacteria</taxon>
        <taxon>Pseudomonadati</taxon>
        <taxon>Pseudomonadota</taxon>
        <taxon>Alphaproteobacteria</taxon>
        <taxon>Rhodobacterales</taxon>
        <taxon>Paracoccaceae</taxon>
        <taxon>Paracoccus</taxon>
    </lineage>
</organism>
<sequence length="77" mass="8592">MSPQPLHDDLAELIAIRRDLHAYPELGLEEIRTSDLVARQLSEMGHRVERGLARIGLVATLSHRSSRKSIGILDRPG</sequence>
<dbReference type="OrthoDB" id="8455421at2"/>
<accession>A0A422QW26</accession>
<dbReference type="Proteomes" id="UP000238137">
    <property type="component" value="Unassembled WGS sequence"/>
</dbReference>
<name>A0A422QW26_9RHOB</name>
<reference evidence="1" key="1">
    <citation type="submission" date="2018-05" db="EMBL/GenBank/DDBJ databases">
        <title>Reclassification of Methylarcula marina and Methylarcula terricola as Paracoccus methylarcula sp.nov., comb.nov. and Paracoccus terricola comb.nov.</title>
        <authorList>
            <person name="Shmareva M.N."/>
            <person name="Doronina N.V."/>
            <person name="Vasilenko O.V."/>
            <person name="Tarlachkov S.V."/>
            <person name="Trotsenko Y.A."/>
        </authorList>
    </citation>
    <scope>NUCLEOTIDE SEQUENCE [LARGE SCALE GENOMIC DNA]</scope>
    <source>
        <strain evidence="1">VKM B-2159</strain>
    </source>
</reference>
<comment type="caution">
    <text evidence="1">The sequence shown here is derived from an EMBL/GenBank/DDBJ whole genome shotgun (WGS) entry which is preliminary data.</text>
</comment>
<dbReference type="SUPFAM" id="SSF53187">
    <property type="entry name" value="Zn-dependent exopeptidases"/>
    <property type="match status" value="1"/>
</dbReference>
<evidence type="ECO:0000313" key="1">
    <source>
        <dbReference type="EMBL" id="RNF34140.1"/>
    </source>
</evidence>
<gene>
    <name evidence="1" type="ORF">A7A09_012040</name>
</gene>
<dbReference type="Gene3D" id="3.40.630.10">
    <property type="entry name" value="Zn peptidases"/>
    <property type="match status" value="1"/>
</dbReference>
<keyword evidence="2" id="KW-1185">Reference proteome</keyword>
<evidence type="ECO:0008006" key="3">
    <source>
        <dbReference type="Google" id="ProtNLM"/>
    </source>
</evidence>
<proteinExistence type="predicted"/>
<dbReference type="RefSeq" id="WP_106691646.1">
    <property type="nucleotide sequence ID" value="NZ_PXNQ02000007.1"/>
</dbReference>
<evidence type="ECO:0000313" key="2">
    <source>
        <dbReference type="Proteomes" id="UP000238137"/>
    </source>
</evidence>